<proteinExistence type="predicted"/>
<organism evidence="1 2">
    <name type="scientific">Macrolepiota fuliginosa MF-IS2</name>
    <dbReference type="NCBI Taxonomy" id="1400762"/>
    <lineage>
        <taxon>Eukaryota</taxon>
        <taxon>Fungi</taxon>
        <taxon>Dikarya</taxon>
        <taxon>Basidiomycota</taxon>
        <taxon>Agaricomycotina</taxon>
        <taxon>Agaricomycetes</taxon>
        <taxon>Agaricomycetidae</taxon>
        <taxon>Agaricales</taxon>
        <taxon>Agaricineae</taxon>
        <taxon>Agaricaceae</taxon>
        <taxon>Macrolepiota</taxon>
    </lineage>
</organism>
<feature type="non-terminal residue" evidence="1">
    <location>
        <position position="51"/>
    </location>
</feature>
<comment type="caution">
    <text evidence="1">The sequence shown here is derived from an EMBL/GenBank/DDBJ whole genome shotgun (WGS) entry which is preliminary data.</text>
</comment>
<evidence type="ECO:0000313" key="2">
    <source>
        <dbReference type="Proteomes" id="UP000807342"/>
    </source>
</evidence>
<protein>
    <submittedName>
        <fullName evidence="1">Uncharacterized protein</fullName>
    </submittedName>
</protein>
<accession>A0A9P6BVJ6</accession>
<evidence type="ECO:0000313" key="1">
    <source>
        <dbReference type="EMBL" id="KAF9439598.1"/>
    </source>
</evidence>
<feature type="non-terminal residue" evidence="1">
    <location>
        <position position="1"/>
    </location>
</feature>
<name>A0A9P6BVJ6_9AGAR</name>
<dbReference type="EMBL" id="MU153876">
    <property type="protein sequence ID" value="KAF9439598.1"/>
    <property type="molecule type" value="Genomic_DNA"/>
</dbReference>
<sequence length="51" mass="5940">QWAEDSPEYYQAAELVSRQCYQHCLDELEALVVSHVFELTKMNMSQTGNVF</sequence>
<reference evidence="1" key="1">
    <citation type="submission" date="2020-11" db="EMBL/GenBank/DDBJ databases">
        <authorList>
            <consortium name="DOE Joint Genome Institute"/>
            <person name="Ahrendt S."/>
            <person name="Riley R."/>
            <person name="Andreopoulos W."/>
            <person name="Labutti K."/>
            <person name="Pangilinan J."/>
            <person name="Ruiz-Duenas F.J."/>
            <person name="Barrasa J.M."/>
            <person name="Sanchez-Garcia M."/>
            <person name="Camarero S."/>
            <person name="Miyauchi S."/>
            <person name="Serrano A."/>
            <person name="Linde D."/>
            <person name="Babiker R."/>
            <person name="Drula E."/>
            <person name="Ayuso-Fernandez I."/>
            <person name="Pacheco R."/>
            <person name="Padilla G."/>
            <person name="Ferreira P."/>
            <person name="Barriuso J."/>
            <person name="Kellner H."/>
            <person name="Castanera R."/>
            <person name="Alfaro M."/>
            <person name="Ramirez L."/>
            <person name="Pisabarro A.G."/>
            <person name="Kuo A."/>
            <person name="Tritt A."/>
            <person name="Lipzen A."/>
            <person name="He G."/>
            <person name="Yan M."/>
            <person name="Ng V."/>
            <person name="Cullen D."/>
            <person name="Martin F."/>
            <person name="Rosso M.-N."/>
            <person name="Henrissat B."/>
            <person name="Hibbett D."/>
            <person name="Martinez A.T."/>
            <person name="Grigoriev I.V."/>
        </authorList>
    </citation>
    <scope>NUCLEOTIDE SEQUENCE</scope>
    <source>
        <strain evidence="1">MF-IS2</strain>
    </source>
</reference>
<keyword evidence="2" id="KW-1185">Reference proteome</keyword>
<dbReference type="Proteomes" id="UP000807342">
    <property type="component" value="Unassembled WGS sequence"/>
</dbReference>
<dbReference type="OrthoDB" id="2676448at2759"/>
<gene>
    <name evidence="1" type="ORF">P691DRAFT_616596</name>
</gene>
<dbReference type="AlphaFoldDB" id="A0A9P6BVJ6"/>